<dbReference type="InterPro" id="IPR036186">
    <property type="entry name" value="Serpin_sf"/>
</dbReference>
<accession>A0ABD2ZRE3</accession>
<dbReference type="SUPFAM" id="SSF56574">
    <property type="entry name" value="Serpins"/>
    <property type="match status" value="1"/>
</dbReference>
<dbReference type="EMBL" id="JBJUIK010000008">
    <property type="protein sequence ID" value="KAL3520742.1"/>
    <property type="molecule type" value="Genomic_DNA"/>
</dbReference>
<sequence>MMKADEVVKDVNSWAKLQTNGLIKRVLQPADIHPLTALVLGNALYFKGCWKDEFNPTWTKKRKFYLLNGDKISIPFMTTSQSYLYGSFENFKVLDIPYQSGRKNKKRRFSMQIPDQSGHRGDHKQFSMQFLLPNEKDGLQNLLEKLNADSSGFFNQLHFHLKKADLDEFWIPKFKFS</sequence>
<dbReference type="Gene3D" id="3.30.497.10">
    <property type="entry name" value="Antithrombin, subunit I, domain 2"/>
    <property type="match status" value="1"/>
</dbReference>
<dbReference type="InterPro" id="IPR023796">
    <property type="entry name" value="Serpin_dom"/>
</dbReference>
<keyword evidence="4" id="KW-1185">Reference proteome</keyword>
<comment type="caution">
    <text evidence="3">The sequence shown here is derived from an EMBL/GenBank/DDBJ whole genome shotgun (WGS) entry which is preliminary data.</text>
</comment>
<evidence type="ECO:0000313" key="4">
    <source>
        <dbReference type="Proteomes" id="UP001630127"/>
    </source>
</evidence>
<dbReference type="Gene3D" id="2.30.39.10">
    <property type="entry name" value="Alpha-1-antitrypsin, domain 1"/>
    <property type="match status" value="1"/>
</dbReference>
<evidence type="ECO:0000313" key="3">
    <source>
        <dbReference type="EMBL" id="KAL3520742.1"/>
    </source>
</evidence>
<dbReference type="Pfam" id="PF00079">
    <property type="entry name" value="Serpin"/>
    <property type="match status" value="1"/>
</dbReference>
<reference evidence="3 4" key="1">
    <citation type="submission" date="2024-11" db="EMBL/GenBank/DDBJ databases">
        <title>A near-complete genome assembly of Cinchona calisaya.</title>
        <authorList>
            <person name="Lian D.C."/>
            <person name="Zhao X.W."/>
            <person name="Wei L."/>
        </authorList>
    </citation>
    <scope>NUCLEOTIDE SEQUENCE [LARGE SCALE GENOMIC DNA]</scope>
    <source>
        <tissue evidence="3">Nenye</tissue>
    </source>
</reference>
<feature type="domain" description="Serpin" evidence="2">
    <location>
        <begin position="4"/>
        <end position="177"/>
    </location>
</feature>
<dbReference type="InterPro" id="IPR042185">
    <property type="entry name" value="Serpin_sf_2"/>
</dbReference>
<dbReference type="InterPro" id="IPR000215">
    <property type="entry name" value="Serpin_fam"/>
</dbReference>
<evidence type="ECO:0000259" key="2">
    <source>
        <dbReference type="Pfam" id="PF00079"/>
    </source>
</evidence>
<dbReference type="InterPro" id="IPR042178">
    <property type="entry name" value="Serpin_sf_1"/>
</dbReference>
<dbReference type="PANTHER" id="PTHR11461">
    <property type="entry name" value="SERINE PROTEASE INHIBITOR, SERPIN"/>
    <property type="match status" value="1"/>
</dbReference>
<dbReference type="Proteomes" id="UP001630127">
    <property type="component" value="Unassembled WGS sequence"/>
</dbReference>
<comment type="similarity">
    <text evidence="1">Belongs to the serpin family.</text>
</comment>
<name>A0ABD2ZRE3_9GENT</name>
<protein>
    <recommendedName>
        <fullName evidence="2">Serpin domain-containing protein</fullName>
    </recommendedName>
</protein>
<gene>
    <name evidence="3" type="ORF">ACH5RR_018891</name>
</gene>
<evidence type="ECO:0000256" key="1">
    <source>
        <dbReference type="ARBA" id="ARBA00009500"/>
    </source>
</evidence>
<dbReference type="PANTHER" id="PTHR11461:SF315">
    <property type="entry name" value="SERPIN-Z3-LIKE"/>
    <property type="match status" value="1"/>
</dbReference>
<organism evidence="3 4">
    <name type="scientific">Cinchona calisaya</name>
    <dbReference type="NCBI Taxonomy" id="153742"/>
    <lineage>
        <taxon>Eukaryota</taxon>
        <taxon>Viridiplantae</taxon>
        <taxon>Streptophyta</taxon>
        <taxon>Embryophyta</taxon>
        <taxon>Tracheophyta</taxon>
        <taxon>Spermatophyta</taxon>
        <taxon>Magnoliopsida</taxon>
        <taxon>eudicotyledons</taxon>
        <taxon>Gunneridae</taxon>
        <taxon>Pentapetalae</taxon>
        <taxon>asterids</taxon>
        <taxon>lamiids</taxon>
        <taxon>Gentianales</taxon>
        <taxon>Rubiaceae</taxon>
        <taxon>Cinchonoideae</taxon>
        <taxon>Cinchoneae</taxon>
        <taxon>Cinchona</taxon>
    </lineage>
</organism>
<dbReference type="AlphaFoldDB" id="A0ABD2ZRE3"/>
<proteinExistence type="inferred from homology"/>